<proteinExistence type="predicted"/>
<evidence type="ECO:0000256" key="1">
    <source>
        <dbReference type="SAM" id="Phobius"/>
    </source>
</evidence>
<feature type="transmembrane region" description="Helical" evidence="1">
    <location>
        <begin position="198"/>
        <end position="218"/>
    </location>
</feature>
<comment type="caution">
    <text evidence="2">The sequence shown here is derived from an EMBL/GenBank/DDBJ whole genome shotgun (WGS) entry which is preliminary data.</text>
</comment>
<feature type="transmembrane region" description="Helical" evidence="1">
    <location>
        <begin position="163"/>
        <end position="186"/>
    </location>
</feature>
<feature type="transmembrane region" description="Helical" evidence="1">
    <location>
        <begin position="331"/>
        <end position="351"/>
    </location>
</feature>
<dbReference type="Pfam" id="PF04087">
    <property type="entry name" value="DUF389"/>
    <property type="match status" value="1"/>
</dbReference>
<dbReference type="InterPro" id="IPR005240">
    <property type="entry name" value="DUF389"/>
</dbReference>
<name>A0A0W8F8E3_9ZZZZ</name>
<keyword evidence="1" id="KW-0472">Membrane</keyword>
<keyword evidence="1" id="KW-0812">Transmembrane</keyword>
<dbReference type="NCBIfam" id="TIGR00341">
    <property type="entry name" value="TIGR00341 family protein"/>
    <property type="match status" value="1"/>
</dbReference>
<sequence length="356" mass="37932">MALRSIEITLPEGKKEQIEELLSERKEALDVRMQHIIGVWKHPVKGVMYSRLSEEQILVKILVFAEESESLLKSLQERFSDEDGFRINIIPVEASLPAEEMAVKSTDAADLSGDKENKSFRLSREELYEDISTATKLTRVYVVLVILSAIVAAIGLWNNSVAIIIGAMVIAPLLGPNVALSLAAALGDINLAKNALKTNVVGLAIAAALSIAMGYFLAVDPTIPEIESRTAVGLDEVLLALVSGCAGTLAFTSGAPATLIGVAVAVALLPPLVTSGLLLGAGYTTLAYGAFLLFLVNIASINLAGVGTFLVQGISPRDKPGDRWSKQHLAFTALVIISLLAILSVTILHLWESWIG</sequence>
<dbReference type="PANTHER" id="PTHR20992:SF9">
    <property type="entry name" value="AT15442P-RELATED"/>
    <property type="match status" value="1"/>
</dbReference>
<gene>
    <name evidence="2" type="ORF">ASZ90_013194</name>
</gene>
<feature type="transmembrane region" description="Helical" evidence="1">
    <location>
        <begin position="259"/>
        <end position="280"/>
    </location>
</feature>
<keyword evidence="1" id="KW-1133">Transmembrane helix</keyword>
<feature type="transmembrane region" description="Helical" evidence="1">
    <location>
        <begin position="286"/>
        <end position="311"/>
    </location>
</feature>
<dbReference type="EMBL" id="LNQE01001461">
    <property type="protein sequence ID" value="KUG17121.1"/>
    <property type="molecule type" value="Genomic_DNA"/>
</dbReference>
<dbReference type="AlphaFoldDB" id="A0A0W8F8E3"/>
<dbReference type="PANTHER" id="PTHR20992">
    <property type="entry name" value="AT15442P-RELATED"/>
    <property type="match status" value="1"/>
</dbReference>
<accession>A0A0W8F8E3</accession>
<feature type="transmembrane region" description="Helical" evidence="1">
    <location>
        <begin position="140"/>
        <end position="157"/>
    </location>
</feature>
<protein>
    <recommendedName>
        <fullName evidence="3">TIGR00341 family protein</fullName>
    </recommendedName>
</protein>
<reference evidence="2" key="1">
    <citation type="journal article" date="2015" name="Proc. Natl. Acad. Sci. U.S.A.">
        <title>Networks of energetic and metabolic interactions define dynamics in microbial communities.</title>
        <authorList>
            <person name="Embree M."/>
            <person name="Liu J.K."/>
            <person name="Al-Bassam M.M."/>
            <person name="Zengler K."/>
        </authorList>
    </citation>
    <scope>NUCLEOTIDE SEQUENCE</scope>
</reference>
<evidence type="ECO:0000313" key="2">
    <source>
        <dbReference type="EMBL" id="KUG17121.1"/>
    </source>
</evidence>
<evidence type="ECO:0008006" key="3">
    <source>
        <dbReference type="Google" id="ProtNLM"/>
    </source>
</evidence>
<organism evidence="2">
    <name type="scientific">hydrocarbon metagenome</name>
    <dbReference type="NCBI Taxonomy" id="938273"/>
    <lineage>
        <taxon>unclassified sequences</taxon>
        <taxon>metagenomes</taxon>
        <taxon>ecological metagenomes</taxon>
    </lineage>
</organism>